<dbReference type="InterPro" id="IPR002695">
    <property type="entry name" value="PurH-like"/>
</dbReference>
<evidence type="ECO:0000256" key="7">
    <source>
        <dbReference type="ARBA" id="ARBA00023268"/>
    </source>
</evidence>
<comment type="similarity">
    <text evidence="3 10">Belongs to the PurH family.</text>
</comment>
<dbReference type="EMBL" id="JABFAJ010000009">
    <property type="protein sequence ID" value="NNU26806.1"/>
    <property type="molecule type" value="Genomic_DNA"/>
</dbReference>
<dbReference type="SMART" id="SM00798">
    <property type="entry name" value="AICARFT_IMPCHas"/>
    <property type="match status" value="1"/>
</dbReference>
<comment type="domain">
    <text evidence="10">The IMP cyclohydrolase activity resides in the N-terminal region.</text>
</comment>
<dbReference type="HAMAP" id="MF_00139">
    <property type="entry name" value="PurH"/>
    <property type="match status" value="1"/>
</dbReference>
<dbReference type="InterPro" id="IPR036914">
    <property type="entry name" value="MGS-like_dom_sf"/>
</dbReference>
<dbReference type="GO" id="GO:0003937">
    <property type="term" value="F:IMP cyclohydrolase activity"/>
    <property type="evidence" value="ECO:0007669"/>
    <property type="project" value="UniProtKB-UniRule"/>
</dbReference>
<evidence type="ECO:0000256" key="1">
    <source>
        <dbReference type="ARBA" id="ARBA00004844"/>
    </source>
</evidence>
<dbReference type="Pfam" id="PF01808">
    <property type="entry name" value="AICARFT_IMPCHas"/>
    <property type="match status" value="1"/>
</dbReference>
<dbReference type="PROSITE" id="PS51855">
    <property type="entry name" value="MGS"/>
    <property type="match status" value="1"/>
</dbReference>
<dbReference type="InterPro" id="IPR024051">
    <property type="entry name" value="AICAR_Tfase_dup_dom_sf"/>
</dbReference>
<evidence type="ECO:0000256" key="4">
    <source>
        <dbReference type="ARBA" id="ARBA00022679"/>
    </source>
</evidence>
<dbReference type="Gene3D" id="3.40.50.1380">
    <property type="entry name" value="Methylglyoxal synthase-like domain"/>
    <property type="match status" value="1"/>
</dbReference>
<dbReference type="GO" id="GO:0005829">
    <property type="term" value="C:cytosol"/>
    <property type="evidence" value="ECO:0007669"/>
    <property type="project" value="TreeGrafter"/>
</dbReference>
<dbReference type="GO" id="GO:0004643">
    <property type="term" value="F:phosphoribosylaminoimidazolecarboxamide formyltransferase activity"/>
    <property type="evidence" value="ECO:0007669"/>
    <property type="project" value="UniProtKB-UniRule"/>
</dbReference>
<evidence type="ECO:0000313" key="13">
    <source>
        <dbReference type="Proteomes" id="UP000557204"/>
    </source>
</evidence>
<feature type="domain" description="MGS-like" evidence="11">
    <location>
        <begin position="13"/>
        <end position="165"/>
    </location>
</feature>
<dbReference type="FunFam" id="3.40.50.1380:FF:000001">
    <property type="entry name" value="Bifunctional purine biosynthesis protein PurH"/>
    <property type="match status" value="1"/>
</dbReference>
<comment type="caution">
    <text evidence="12">The sequence shown here is derived from an EMBL/GenBank/DDBJ whole genome shotgun (WGS) entry which is preliminary data.</text>
</comment>
<keyword evidence="4 10" id="KW-0808">Transferase</keyword>
<dbReference type="EC" id="3.5.4.10" evidence="10"/>
<dbReference type="UniPathway" id="UPA00074">
    <property type="reaction ID" value="UER00133"/>
</dbReference>
<dbReference type="AlphaFoldDB" id="A0A849JTU0"/>
<dbReference type="InterPro" id="IPR011607">
    <property type="entry name" value="MGS-like_dom"/>
</dbReference>
<dbReference type="EC" id="2.1.2.3" evidence="10"/>
<evidence type="ECO:0000259" key="11">
    <source>
        <dbReference type="PROSITE" id="PS51855"/>
    </source>
</evidence>
<accession>A0A849JTU0</accession>
<keyword evidence="6 10" id="KW-0378">Hydrolase</keyword>
<evidence type="ECO:0000256" key="3">
    <source>
        <dbReference type="ARBA" id="ARBA00007667"/>
    </source>
</evidence>
<keyword evidence="5 10" id="KW-0658">Purine biosynthesis</keyword>
<comment type="catalytic activity">
    <reaction evidence="8 10">
        <text>(6R)-10-formyltetrahydrofolate + 5-amino-1-(5-phospho-beta-D-ribosyl)imidazole-4-carboxamide = 5-formamido-1-(5-phospho-D-ribosyl)imidazole-4-carboxamide + (6S)-5,6,7,8-tetrahydrofolate</text>
        <dbReference type="Rhea" id="RHEA:22192"/>
        <dbReference type="ChEBI" id="CHEBI:57453"/>
        <dbReference type="ChEBI" id="CHEBI:58467"/>
        <dbReference type="ChEBI" id="CHEBI:58475"/>
        <dbReference type="ChEBI" id="CHEBI:195366"/>
        <dbReference type="EC" id="2.1.2.3"/>
    </reaction>
</comment>
<evidence type="ECO:0000256" key="9">
    <source>
        <dbReference type="ARBA" id="ARBA00050687"/>
    </source>
</evidence>
<dbReference type="RefSeq" id="WP_171246326.1">
    <property type="nucleotide sequence ID" value="NZ_JABFAJ010000009.1"/>
</dbReference>
<dbReference type="NCBIfam" id="TIGR00355">
    <property type="entry name" value="purH"/>
    <property type="match status" value="1"/>
</dbReference>
<protein>
    <recommendedName>
        <fullName evidence="10">Bifunctional purine biosynthesis protein PurH</fullName>
    </recommendedName>
    <domain>
        <recommendedName>
            <fullName evidence="10">Phosphoribosylaminoimidazolecarboxamide formyltransferase</fullName>
            <ecNumber evidence="10">2.1.2.3</ecNumber>
        </recommendedName>
        <alternativeName>
            <fullName evidence="10">AICAR transformylase</fullName>
        </alternativeName>
    </domain>
    <domain>
        <recommendedName>
            <fullName evidence="10">IMP cyclohydrolase</fullName>
            <ecNumber evidence="10">3.5.4.10</ecNumber>
        </recommendedName>
        <alternativeName>
            <fullName evidence="10">ATIC</fullName>
        </alternativeName>
        <alternativeName>
            <fullName evidence="10">IMP synthase</fullName>
        </alternativeName>
        <alternativeName>
            <fullName evidence="10">Inosinicase</fullName>
        </alternativeName>
    </domain>
</protein>
<reference evidence="12 13" key="1">
    <citation type="submission" date="2020-05" db="EMBL/GenBank/DDBJ databases">
        <title>Genome sequence of Isoptericola sp. JC619 isolated from Chilika lagoon, India.</title>
        <authorList>
            <person name="Kumar D."/>
            <person name="Appam K."/>
            <person name="Gandham S."/>
            <person name="Uppada J."/>
            <person name="Sasikala C."/>
            <person name="Venkata Ramana C."/>
        </authorList>
    </citation>
    <scope>NUCLEOTIDE SEQUENCE [LARGE SCALE GENOMIC DNA]</scope>
    <source>
        <strain evidence="12 13">JC619</strain>
    </source>
</reference>
<dbReference type="PANTHER" id="PTHR11692">
    <property type="entry name" value="BIFUNCTIONAL PURINE BIOSYNTHESIS PROTEIN PURH"/>
    <property type="match status" value="1"/>
</dbReference>
<dbReference type="InterPro" id="IPR016193">
    <property type="entry name" value="Cytidine_deaminase-like"/>
</dbReference>
<evidence type="ECO:0000256" key="2">
    <source>
        <dbReference type="ARBA" id="ARBA00004954"/>
    </source>
</evidence>
<dbReference type="PANTHER" id="PTHR11692:SF0">
    <property type="entry name" value="BIFUNCTIONAL PURINE BIOSYNTHESIS PROTEIN ATIC"/>
    <property type="match status" value="1"/>
</dbReference>
<dbReference type="FunFam" id="3.40.140.20:FF:000002">
    <property type="entry name" value="Bifunctional purine biosynthesis protein PurH"/>
    <property type="match status" value="1"/>
</dbReference>
<keyword evidence="13" id="KW-1185">Reference proteome</keyword>
<evidence type="ECO:0000256" key="5">
    <source>
        <dbReference type="ARBA" id="ARBA00022755"/>
    </source>
</evidence>
<keyword evidence="7 10" id="KW-0511">Multifunctional enzyme</keyword>
<name>A0A849JTU0_9MICO</name>
<comment type="catalytic activity">
    <reaction evidence="9 10">
        <text>IMP + H2O = 5-formamido-1-(5-phospho-D-ribosyl)imidazole-4-carboxamide</text>
        <dbReference type="Rhea" id="RHEA:18445"/>
        <dbReference type="ChEBI" id="CHEBI:15377"/>
        <dbReference type="ChEBI" id="CHEBI:58053"/>
        <dbReference type="ChEBI" id="CHEBI:58467"/>
        <dbReference type="EC" id="3.5.4.10"/>
    </reaction>
</comment>
<dbReference type="SUPFAM" id="SSF52335">
    <property type="entry name" value="Methylglyoxal synthase-like"/>
    <property type="match status" value="1"/>
</dbReference>
<evidence type="ECO:0000313" key="12">
    <source>
        <dbReference type="EMBL" id="NNU26806.1"/>
    </source>
</evidence>
<evidence type="ECO:0000256" key="8">
    <source>
        <dbReference type="ARBA" id="ARBA00050488"/>
    </source>
</evidence>
<comment type="pathway">
    <text evidence="2 10">Purine metabolism; IMP biosynthesis via de novo pathway; 5-formamido-1-(5-phospho-D-ribosyl)imidazole-4-carboxamide from 5-amino-1-(5-phospho-D-ribosyl)imidazole-4-carboxamide (10-formyl THF route): step 1/1.</text>
</comment>
<dbReference type="GO" id="GO:0006189">
    <property type="term" value="P:'de novo' IMP biosynthetic process"/>
    <property type="evidence" value="ECO:0007669"/>
    <property type="project" value="UniProtKB-UniRule"/>
</dbReference>
<dbReference type="FunFam" id="3.40.140.20:FF:000001">
    <property type="entry name" value="Bifunctional purine biosynthesis protein PurH"/>
    <property type="match status" value="1"/>
</dbReference>
<evidence type="ECO:0000256" key="6">
    <source>
        <dbReference type="ARBA" id="ARBA00022801"/>
    </source>
</evidence>
<dbReference type="NCBIfam" id="NF002049">
    <property type="entry name" value="PRK00881.1"/>
    <property type="match status" value="1"/>
</dbReference>
<gene>
    <name evidence="10 12" type="primary">purH</name>
    <name evidence="12" type="ORF">HLI28_04505</name>
</gene>
<dbReference type="PIRSF" id="PIRSF000414">
    <property type="entry name" value="AICARFT_IMPCHas"/>
    <property type="match status" value="1"/>
</dbReference>
<dbReference type="Pfam" id="PF02142">
    <property type="entry name" value="MGS"/>
    <property type="match status" value="1"/>
</dbReference>
<proteinExistence type="inferred from homology"/>
<dbReference type="Proteomes" id="UP000557204">
    <property type="component" value="Unassembled WGS sequence"/>
</dbReference>
<dbReference type="CDD" id="cd01421">
    <property type="entry name" value="IMPCH"/>
    <property type="match status" value="1"/>
</dbReference>
<evidence type="ECO:0000256" key="10">
    <source>
        <dbReference type="HAMAP-Rule" id="MF_00139"/>
    </source>
</evidence>
<dbReference type="Gene3D" id="3.40.140.20">
    <property type="match status" value="2"/>
</dbReference>
<organism evidence="12 13">
    <name type="scientific">Isoptericola sediminis</name>
    <dbReference type="NCBI Taxonomy" id="2733572"/>
    <lineage>
        <taxon>Bacteria</taxon>
        <taxon>Bacillati</taxon>
        <taxon>Actinomycetota</taxon>
        <taxon>Actinomycetes</taxon>
        <taxon>Micrococcales</taxon>
        <taxon>Promicromonosporaceae</taxon>
        <taxon>Isoptericola</taxon>
    </lineage>
</organism>
<dbReference type="SMART" id="SM00851">
    <property type="entry name" value="MGS"/>
    <property type="match status" value="1"/>
</dbReference>
<sequence length="543" mass="56350">MSGAHPAPSTPDVQLADDARRPIRRALLSVYDKTGLAELATALHGAGVELVSTGSTAARIADAGVPVTRVEELTGFPECLEGRVKTLHPRVHAGILADTRKQDHMDQLRDLEIEPFDLVVVNLYPFAETVASGAAPDAVVEQIDIGGPSMVRAAAKNHPSVAVVVDPARYDDVTAAAQAGGFTFAERKRLAAAAFAHTATYDVAVSAWFASAYAPDEAATTSGMPDVVGATYERSDVLRYGENPHQGAALYTRTDGATGLAQATQLHGKAMSYNNYVDADAAWRAAHDHADPAVAIIKHANPCGIAVGADIAQAHARAHATDPVSAFGGVIAANRTVTKAAAEQIAPVFTEVVVAPGFEPEALEVLQAKKNIRLLVVEGAPEAPAETRPISGGLLVQAVDRFQAAGDDPASWTLAAGEPADEATLADLAFAWRAVRAAKSNAILLAADGAAVGIGMGQVNRVDSCRLSVERANSLAEGAERARGAVAASDAFFPFADGLQVLLDAGVRAVVQPGGSIRDEEVVEAAKAAGVTMYLTGTRHFAH</sequence>
<comment type="pathway">
    <text evidence="1 10">Purine metabolism; IMP biosynthesis via de novo pathway; IMP from 5-formamido-1-(5-phospho-D-ribosyl)imidazole-4-carboxamide: step 1/1.</text>
</comment>
<dbReference type="SUPFAM" id="SSF53927">
    <property type="entry name" value="Cytidine deaminase-like"/>
    <property type="match status" value="1"/>
</dbReference>